<dbReference type="AlphaFoldDB" id="J3JH52"/>
<organism evidence="2 3">
    <name type="scientific">Halogranum salarium B-1</name>
    <dbReference type="NCBI Taxonomy" id="1210908"/>
    <lineage>
        <taxon>Archaea</taxon>
        <taxon>Methanobacteriati</taxon>
        <taxon>Methanobacteriota</taxon>
        <taxon>Stenosarchaea group</taxon>
        <taxon>Halobacteria</taxon>
        <taxon>Halobacteriales</taxon>
        <taxon>Haloferacaceae</taxon>
    </lineage>
</organism>
<comment type="caution">
    <text evidence="2">The sequence shown here is derived from an EMBL/GenBank/DDBJ whole genome shotgun (WGS) entry which is preliminary data.</text>
</comment>
<reference evidence="2 3" key="1">
    <citation type="journal article" date="2012" name="J. Bacteriol.">
        <title>Draft Genome Sequence of the Extremely Halophilic Archaeon Halogranum salarium B-1T.</title>
        <authorList>
            <person name="Kim K.K."/>
            <person name="Lee K.C."/>
            <person name="Lee J.S."/>
        </authorList>
    </citation>
    <scope>NUCLEOTIDE SEQUENCE [LARGE SCALE GENOMIC DNA]</scope>
    <source>
        <strain evidence="2 3">B-1</strain>
    </source>
</reference>
<evidence type="ECO:0000313" key="2">
    <source>
        <dbReference type="EMBL" id="EJN60689.1"/>
    </source>
</evidence>
<dbReference type="EMBL" id="ALJD01000003">
    <property type="protein sequence ID" value="EJN60689.1"/>
    <property type="molecule type" value="Genomic_DNA"/>
</dbReference>
<feature type="transmembrane region" description="Helical" evidence="1">
    <location>
        <begin position="12"/>
        <end position="37"/>
    </location>
</feature>
<keyword evidence="1" id="KW-0812">Transmembrane</keyword>
<gene>
    <name evidence="2" type="ORF">HSB1_12920</name>
</gene>
<keyword evidence="1" id="KW-0472">Membrane</keyword>
<name>J3JH52_9EURY</name>
<sequence>MVPAFETTLPHWVLLFLAVGVLGVLVVSGVVGGDYLLSYWFGE</sequence>
<keyword evidence="1" id="KW-1133">Transmembrane helix</keyword>
<protein>
    <submittedName>
        <fullName evidence="2">Uncharacterized protein</fullName>
    </submittedName>
</protein>
<proteinExistence type="predicted"/>
<evidence type="ECO:0000313" key="3">
    <source>
        <dbReference type="Proteomes" id="UP000007813"/>
    </source>
</evidence>
<accession>J3JH52</accession>
<evidence type="ECO:0000256" key="1">
    <source>
        <dbReference type="SAM" id="Phobius"/>
    </source>
</evidence>
<dbReference type="Proteomes" id="UP000007813">
    <property type="component" value="Unassembled WGS sequence"/>
</dbReference>